<evidence type="ECO:0000313" key="2">
    <source>
        <dbReference type="EMBL" id="GIF92836.1"/>
    </source>
</evidence>
<dbReference type="EMBL" id="BONG01000051">
    <property type="protein sequence ID" value="GIF92836.1"/>
    <property type="molecule type" value="Genomic_DNA"/>
</dbReference>
<dbReference type="Proteomes" id="UP000619293">
    <property type="component" value="Unassembled WGS sequence"/>
</dbReference>
<keyword evidence="3" id="KW-1185">Reference proteome</keyword>
<proteinExistence type="predicted"/>
<organism evidence="2 3">
    <name type="scientific">Catellatospora chokoriensis</name>
    <dbReference type="NCBI Taxonomy" id="310353"/>
    <lineage>
        <taxon>Bacteria</taxon>
        <taxon>Bacillati</taxon>
        <taxon>Actinomycetota</taxon>
        <taxon>Actinomycetes</taxon>
        <taxon>Micromonosporales</taxon>
        <taxon>Micromonosporaceae</taxon>
        <taxon>Catellatospora</taxon>
    </lineage>
</organism>
<name>A0A8J3K472_9ACTN</name>
<dbReference type="AlphaFoldDB" id="A0A8J3K472"/>
<keyword evidence="1" id="KW-1133">Transmembrane helix</keyword>
<protein>
    <submittedName>
        <fullName evidence="2">Uncharacterized protein</fullName>
    </submittedName>
</protein>
<feature type="transmembrane region" description="Helical" evidence="1">
    <location>
        <begin position="45"/>
        <end position="65"/>
    </location>
</feature>
<gene>
    <name evidence="2" type="ORF">Cch02nite_62800</name>
</gene>
<comment type="caution">
    <text evidence="2">The sequence shown here is derived from an EMBL/GenBank/DDBJ whole genome shotgun (WGS) entry which is preliminary data.</text>
</comment>
<keyword evidence="1" id="KW-0812">Transmembrane</keyword>
<reference evidence="2 3" key="1">
    <citation type="submission" date="2021-01" db="EMBL/GenBank/DDBJ databases">
        <title>Whole genome shotgun sequence of Catellatospora chokoriensis NBRC 107358.</title>
        <authorList>
            <person name="Komaki H."/>
            <person name="Tamura T."/>
        </authorList>
    </citation>
    <scope>NUCLEOTIDE SEQUENCE [LARGE SCALE GENOMIC DNA]</scope>
    <source>
        <strain evidence="2 3">NBRC 107358</strain>
    </source>
</reference>
<evidence type="ECO:0000256" key="1">
    <source>
        <dbReference type="SAM" id="Phobius"/>
    </source>
</evidence>
<keyword evidence="1" id="KW-0472">Membrane</keyword>
<sequence length="81" mass="9074">MNGRKSRDPVIPATVTREPDTRHLIHSGAHRPKPLRNGEAVMEQFVFLLVFLLVTGVAGQLGMIVTNSDPDVRQRPFIRQS</sequence>
<evidence type="ECO:0000313" key="3">
    <source>
        <dbReference type="Proteomes" id="UP000619293"/>
    </source>
</evidence>
<accession>A0A8J3K472</accession>